<name>A0A386PMQ0_9SPIR</name>
<dbReference type="PANTHER" id="PTHR43829:SF9">
    <property type="entry name" value="AQUAPORIN-9"/>
    <property type="match status" value="1"/>
</dbReference>
<evidence type="ECO:0000256" key="1">
    <source>
        <dbReference type="ARBA" id="ARBA00004141"/>
    </source>
</evidence>
<dbReference type="PANTHER" id="PTHR43829">
    <property type="entry name" value="AQUAPORIN OR AQUAGLYCEROPORIN RELATED"/>
    <property type="match status" value="1"/>
</dbReference>
<protein>
    <submittedName>
        <fullName evidence="9">Aquaporin</fullName>
    </submittedName>
</protein>
<dbReference type="Proteomes" id="UP000275571">
    <property type="component" value="Chromosome"/>
</dbReference>
<evidence type="ECO:0000256" key="5">
    <source>
        <dbReference type="ARBA" id="ARBA00022989"/>
    </source>
</evidence>
<dbReference type="NCBIfam" id="TIGR00861">
    <property type="entry name" value="MIP"/>
    <property type="match status" value="1"/>
</dbReference>
<proteinExistence type="inferred from homology"/>
<evidence type="ECO:0000256" key="3">
    <source>
        <dbReference type="ARBA" id="ARBA00022448"/>
    </source>
</evidence>
<dbReference type="SUPFAM" id="SSF81338">
    <property type="entry name" value="Aquaporin-like"/>
    <property type="match status" value="1"/>
</dbReference>
<evidence type="ECO:0000256" key="4">
    <source>
        <dbReference type="ARBA" id="ARBA00022692"/>
    </source>
</evidence>
<keyword evidence="4 7" id="KW-0812">Transmembrane</keyword>
<dbReference type="EMBL" id="CP028884">
    <property type="protein sequence ID" value="AYE36127.1"/>
    <property type="molecule type" value="Genomic_DNA"/>
</dbReference>
<dbReference type="KEGG" id="btur:DB313_01230"/>
<dbReference type="InterPro" id="IPR050363">
    <property type="entry name" value="MIP/Aquaporin"/>
</dbReference>
<dbReference type="Gene3D" id="1.20.1080.10">
    <property type="entry name" value="Glycerol uptake facilitator protein"/>
    <property type="match status" value="1"/>
</dbReference>
<comment type="similarity">
    <text evidence="2 7">Belongs to the MIP/aquaporin (TC 1.A.8) family.</text>
</comment>
<feature type="transmembrane region" description="Helical" evidence="8">
    <location>
        <begin position="175"/>
        <end position="199"/>
    </location>
</feature>
<evidence type="ECO:0000256" key="2">
    <source>
        <dbReference type="ARBA" id="ARBA00006175"/>
    </source>
</evidence>
<evidence type="ECO:0000256" key="8">
    <source>
        <dbReference type="SAM" id="Phobius"/>
    </source>
</evidence>
<dbReference type="GO" id="GO:0005886">
    <property type="term" value="C:plasma membrane"/>
    <property type="evidence" value="ECO:0007669"/>
    <property type="project" value="TreeGrafter"/>
</dbReference>
<keyword evidence="5 8" id="KW-1133">Transmembrane helix</keyword>
<gene>
    <name evidence="9" type="ORF">DB313_01230</name>
</gene>
<dbReference type="AlphaFoldDB" id="A0A386PMQ0"/>
<evidence type="ECO:0000313" key="10">
    <source>
        <dbReference type="Proteomes" id="UP000275571"/>
    </source>
</evidence>
<dbReference type="PRINTS" id="PR00783">
    <property type="entry name" value="MINTRINSICP"/>
</dbReference>
<dbReference type="InterPro" id="IPR023271">
    <property type="entry name" value="Aquaporin-like"/>
</dbReference>
<dbReference type="Pfam" id="PF00230">
    <property type="entry name" value="MIP"/>
    <property type="match status" value="1"/>
</dbReference>
<accession>A0A386PMQ0</accession>
<reference evidence="9 10" key="1">
    <citation type="journal article" date="2018" name="Infect. Genet. Evol.">
        <title>Genome-wide analysis of Borrelia turcica and 'Candidatus Borrelia tachyglossi' shows relapsing fever-like genomes with unique genomic links to Lyme disease Borrelia.</title>
        <authorList>
            <person name="Gofton A.W."/>
            <person name="Margos G."/>
            <person name="Fingerle V."/>
            <person name="Hepner S."/>
            <person name="Loh S.M."/>
            <person name="Ryan U."/>
            <person name="Irwin P."/>
            <person name="Oskam C.L."/>
        </authorList>
    </citation>
    <scope>NUCLEOTIDE SEQUENCE [LARGE SCALE GENOMIC DNA]</scope>
    <source>
        <strain evidence="9 10">IST7</strain>
    </source>
</reference>
<feature type="transmembrane region" description="Helical" evidence="8">
    <location>
        <begin position="51"/>
        <end position="72"/>
    </location>
</feature>
<dbReference type="InterPro" id="IPR022357">
    <property type="entry name" value="MIP_CS"/>
</dbReference>
<feature type="transmembrane region" description="Helical" evidence="8">
    <location>
        <begin position="93"/>
        <end position="116"/>
    </location>
</feature>
<sequence>MVYTRSKEFASEFLGTFILLALGTGSVAMTVLFPSSPTVVGEVIKGGYTNIVFGWGLGVTFGVYTAARISGAHLNPAVSIGLAVTGRFPMSKLFHYIIAQMLGAFFGALMTLMVFYPKWIEIDPTFETTQGIMSTFPAVPGFLPGFIDQIFGTFLLMFLVLVVGQFVKEGAKNPFFPFIIGAIVLSIGISFGGMNGYAINPARDLGPRLLLLVAGFKNHGLDDICITLIPVLGPIIGAVLGAIVYGFTLEEKEKS</sequence>
<dbReference type="InterPro" id="IPR000425">
    <property type="entry name" value="MIP"/>
</dbReference>
<evidence type="ECO:0000256" key="6">
    <source>
        <dbReference type="ARBA" id="ARBA00023136"/>
    </source>
</evidence>
<dbReference type="OrthoDB" id="9807293at2"/>
<keyword evidence="6 8" id="KW-0472">Membrane</keyword>
<dbReference type="PRINTS" id="PR02019">
    <property type="entry name" value="AQUAPORIN7"/>
</dbReference>
<evidence type="ECO:0000313" key="9">
    <source>
        <dbReference type="EMBL" id="AYE36127.1"/>
    </source>
</evidence>
<evidence type="ECO:0000256" key="7">
    <source>
        <dbReference type="RuleBase" id="RU000477"/>
    </source>
</evidence>
<organism evidence="9 10">
    <name type="scientific">Borrelia turcica IST7</name>
    <dbReference type="NCBI Taxonomy" id="1104446"/>
    <lineage>
        <taxon>Bacteria</taxon>
        <taxon>Pseudomonadati</taxon>
        <taxon>Spirochaetota</taxon>
        <taxon>Spirochaetia</taxon>
        <taxon>Spirochaetales</taxon>
        <taxon>Borreliaceae</taxon>
        <taxon>Borrelia</taxon>
    </lineage>
</organism>
<dbReference type="RefSeq" id="WP_120104047.1">
    <property type="nucleotide sequence ID" value="NZ_CP028884.1"/>
</dbReference>
<dbReference type="GO" id="GO:0015254">
    <property type="term" value="F:glycerol channel activity"/>
    <property type="evidence" value="ECO:0007669"/>
    <property type="project" value="TreeGrafter"/>
</dbReference>
<dbReference type="PROSITE" id="PS00221">
    <property type="entry name" value="MIP"/>
    <property type="match status" value="1"/>
</dbReference>
<keyword evidence="10" id="KW-1185">Reference proteome</keyword>
<keyword evidence="3 7" id="KW-0813">Transport</keyword>
<comment type="subcellular location">
    <subcellularLocation>
        <location evidence="1">Membrane</location>
        <topology evidence="1">Multi-pass membrane protein</topology>
    </subcellularLocation>
</comment>
<feature type="transmembrane region" description="Helical" evidence="8">
    <location>
        <begin position="226"/>
        <end position="247"/>
    </location>
</feature>
<feature type="transmembrane region" description="Helical" evidence="8">
    <location>
        <begin position="142"/>
        <end position="163"/>
    </location>
</feature>